<evidence type="ECO:0000256" key="2">
    <source>
        <dbReference type="ARBA" id="ARBA00022692"/>
    </source>
</evidence>
<gene>
    <name evidence="7" type="primary">tamB</name>
    <name evidence="7" type="ORF">MBLL_03381</name>
</gene>
<feature type="compositionally biased region" description="Pro residues" evidence="5">
    <location>
        <begin position="40"/>
        <end position="50"/>
    </location>
</feature>
<evidence type="ECO:0000259" key="6">
    <source>
        <dbReference type="Pfam" id="PF04357"/>
    </source>
</evidence>
<sequence length="1490" mass="152534">MEFFGRVSGRCASTLPPLRGRVPAEQAGEGTTSPNAALPFPDPLRGPPSPAKGGGRTRVIVAVIGLTVCIAVPATHTRADDGEKTVLGGLLSKALSTPGSQVSIGAVDGALSSNATIRDVVISDRNGAWLKLDKARLVWSRLALLSGRLQVDSLEIGRLEVLRRPLPAPVSATPEPDGSLLPELPVKVEITAFKLAELVLGETVAGQPARLSAEGKAKLGAPSEGLDLDLSVRRLDATGQFVARLLFVPKGEKLEVKTTLVEAAGGLLSKFANLPGEPPINLDLDGRGTLDAWNARLDFDAGPDLGAKGTARIARAGADRSLTLDLSSRIEGLLPGPAAAIFSGTTKLDGALRFADNGAFGIDRLALASRTARLDASGGLTPERVADFTISARAVPTEGSVTKAANAELDTLVFDGTVKGPIARPRVNGDLKAAGLRADGNVLERIAASLAMEPTGGDPSATRFALRADANVEGLKLADPALRRAVGSRGAFTFRGTLQPDGVVDVAAFDLDAPTATLSYAGRVGQNTLTGTLKAGLADLSAFSDVADRTLAGSVAVKANLSGDPARKAVTADVDATTKGLVLGLPALDRLLGREPHFSGRLSQVFDGYSFDGVKLDGAEMVARLEGKATARLADAKLLVDVKTLSAVDPRLAGRALLDGRLSGTLEKPDLTATLTAADGRALGRPIRDVRVAATLKDLTGALDGTMALGGEIGGKTLRGDVHLARTGADWSLDRLAVNLGSATLAGKAAVDAATLLTQGSVTLSAANLDDLSPLALTPLAGSLDATVALSREGGRQDASVKAKGASLRSGEIGLAQLDADLTGRDLLAHPVVDGRVNADRVIAAGESIDTVRLLAVGSPNASDITLTAKARGFDLDGAARLVPAEATRIELSRFSASRGKDRLALAGPATITLDKGSALIDGLVIAAGTGRVSLAGRAGSNLDLKLGIRALPLALARIASPSLALTGTLDGDADIRGTASRPEGRYALSVAKVVTPETRKAGLPPIDAKASGTLSDGRAGIEGRVSAGRGAELTLAGFLPVSAGGPIALKLRGTFDAAMANSLLSVGGQRVAGRIALDGGVSGTLDAPRAEGAATLSGGSFTDPLQGIALKQIEGRVTGRGDTLVVERLTAQTRNGGGLQASGRVALDPNGGFPGTFKITAERAELVSSPIVTATASLNLALSGPLARTPKVSGRVDLVSVDVTVPDRLPATVQPLPGVRRVNTPADVRARVDAKADRKAKVAALGKRRKAPPPFDATLDVAVHAPNRIFVRGRGIDAELGGDLRLTGTSRDPVAVGDFAMRRGRLSIIGQRLDFTRGRLAFNGELAIPDLDFQAETKAAEVTARVAVTGPANQPDFVLTSDPSLPQDEVLSRLLFKKAAGGLSPFQALQLAQAVSQLSGGAGGPDVFEQARKGLGLDSLDVSTGASGGPALGASRYLSDRLSVGVKAGAKPQDTAATVDYDVTRRIKIQGEAGSDGRTAVGVGAEWEY</sequence>
<dbReference type="GO" id="GO:0009306">
    <property type="term" value="P:protein secretion"/>
    <property type="evidence" value="ECO:0007669"/>
    <property type="project" value="InterPro"/>
</dbReference>
<evidence type="ECO:0000256" key="4">
    <source>
        <dbReference type="ARBA" id="ARBA00023136"/>
    </source>
</evidence>
<keyword evidence="3" id="KW-1133">Transmembrane helix</keyword>
<keyword evidence="4" id="KW-0472">Membrane</keyword>
<dbReference type="PANTHER" id="PTHR36985:SF1">
    <property type="entry name" value="TRANSLOCATION AND ASSEMBLY MODULE SUBUNIT TAMB"/>
    <property type="match status" value="1"/>
</dbReference>
<dbReference type="PANTHER" id="PTHR36985">
    <property type="entry name" value="TRANSLOCATION AND ASSEMBLY MODULE SUBUNIT TAMB"/>
    <property type="match status" value="1"/>
</dbReference>
<feature type="domain" description="Translocation and assembly module TamB C-terminal" evidence="6">
    <location>
        <begin position="1128"/>
        <end position="1484"/>
    </location>
</feature>
<dbReference type="GO" id="GO:0005886">
    <property type="term" value="C:plasma membrane"/>
    <property type="evidence" value="ECO:0007669"/>
    <property type="project" value="InterPro"/>
</dbReference>
<feature type="region of interest" description="Disordered" evidence="5">
    <location>
        <begin position="15"/>
        <end position="53"/>
    </location>
</feature>
<dbReference type="InterPro" id="IPR007452">
    <property type="entry name" value="TamB_C"/>
</dbReference>
<evidence type="ECO:0000256" key="3">
    <source>
        <dbReference type="ARBA" id="ARBA00022989"/>
    </source>
</evidence>
<evidence type="ECO:0000313" key="7">
    <source>
        <dbReference type="EMBL" id="CAA2144261.1"/>
    </source>
</evidence>
<dbReference type="Pfam" id="PF04357">
    <property type="entry name" value="TamB"/>
    <property type="match status" value="1"/>
</dbReference>
<dbReference type="EMBL" id="LR743511">
    <property type="protein sequence ID" value="CAA2144261.1"/>
    <property type="molecule type" value="Genomic_DNA"/>
</dbReference>
<keyword evidence="2" id="KW-0812">Transmembrane</keyword>
<name>A0A679KFU8_9HYPH</name>
<proteinExistence type="predicted"/>
<accession>A0A679KFU8</accession>
<organism evidence="7">
    <name type="scientific">Methylobacterium bullatum</name>
    <dbReference type="NCBI Taxonomy" id="570505"/>
    <lineage>
        <taxon>Bacteria</taxon>
        <taxon>Pseudomonadati</taxon>
        <taxon>Pseudomonadota</taxon>
        <taxon>Alphaproteobacteria</taxon>
        <taxon>Hyphomicrobiales</taxon>
        <taxon>Methylobacteriaceae</taxon>
        <taxon>Methylobacterium</taxon>
    </lineage>
</organism>
<evidence type="ECO:0000256" key="1">
    <source>
        <dbReference type="ARBA" id="ARBA00004167"/>
    </source>
</evidence>
<reference evidence="7" key="1">
    <citation type="submission" date="2019-12" db="EMBL/GenBank/DDBJ databases">
        <authorList>
            <person name="Cremers G."/>
        </authorList>
    </citation>
    <scope>NUCLEOTIDE SEQUENCE</scope>
    <source>
        <strain evidence="7">Mbul2</strain>
    </source>
</reference>
<evidence type="ECO:0000256" key="5">
    <source>
        <dbReference type="SAM" id="MobiDB-lite"/>
    </source>
</evidence>
<protein>
    <submittedName>
        <fullName evidence="7">Translocation and assembly module TamB</fullName>
    </submittedName>
</protein>
<comment type="subcellular location">
    <subcellularLocation>
        <location evidence="1">Membrane</location>
        <topology evidence="1">Single-pass membrane protein</topology>
    </subcellularLocation>
</comment>